<evidence type="ECO:0000313" key="2">
    <source>
        <dbReference type="EMBL" id="KAF2593270.1"/>
    </source>
</evidence>
<reference evidence="2" key="1">
    <citation type="submission" date="2019-12" db="EMBL/GenBank/DDBJ databases">
        <title>Genome sequencing and annotation of Brassica cretica.</title>
        <authorList>
            <person name="Studholme D.J."/>
            <person name="Sarris P.F."/>
        </authorList>
    </citation>
    <scope>NUCLEOTIDE SEQUENCE</scope>
    <source>
        <strain evidence="2">PFS-102/07</strain>
        <tissue evidence="2">Leaf</tissue>
    </source>
</reference>
<feature type="region of interest" description="Disordered" evidence="1">
    <location>
        <begin position="312"/>
        <end position="348"/>
    </location>
</feature>
<accession>A0A8S9KDP0</accession>
<feature type="region of interest" description="Disordered" evidence="1">
    <location>
        <begin position="40"/>
        <end position="218"/>
    </location>
</feature>
<dbReference type="EMBL" id="QGKY02000164">
    <property type="protein sequence ID" value="KAF2593270.1"/>
    <property type="molecule type" value="Genomic_DNA"/>
</dbReference>
<organism evidence="2">
    <name type="scientific">Brassica cretica</name>
    <name type="common">Mustard</name>
    <dbReference type="NCBI Taxonomy" id="69181"/>
    <lineage>
        <taxon>Eukaryota</taxon>
        <taxon>Viridiplantae</taxon>
        <taxon>Streptophyta</taxon>
        <taxon>Embryophyta</taxon>
        <taxon>Tracheophyta</taxon>
        <taxon>Spermatophyta</taxon>
        <taxon>Magnoliopsida</taxon>
        <taxon>eudicotyledons</taxon>
        <taxon>Gunneridae</taxon>
        <taxon>Pentapetalae</taxon>
        <taxon>rosids</taxon>
        <taxon>malvids</taxon>
        <taxon>Brassicales</taxon>
        <taxon>Brassicaceae</taxon>
        <taxon>Brassiceae</taxon>
        <taxon>Brassica</taxon>
    </lineage>
</organism>
<feature type="compositionally biased region" description="Low complexity" evidence="1">
    <location>
        <begin position="112"/>
        <end position="125"/>
    </location>
</feature>
<name>A0A8S9KDP0_BRACR</name>
<evidence type="ECO:0000256" key="1">
    <source>
        <dbReference type="SAM" id="MobiDB-lite"/>
    </source>
</evidence>
<comment type="caution">
    <text evidence="2">The sequence shown here is derived from an EMBL/GenBank/DDBJ whole genome shotgun (WGS) entry which is preliminary data.</text>
</comment>
<feature type="compositionally biased region" description="Low complexity" evidence="1">
    <location>
        <begin position="171"/>
        <end position="182"/>
    </location>
</feature>
<feature type="compositionally biased region" description="Polar residues" evidence="1">
    <location>
        <begin position="183"/>
        <end position="193"/>
    </location>
</feature>
<feature type="compositionally biased region" description="Polar residues" evidence="1">
    <location>
        <begin position="148"/>
        <end position="166"/>
    </location>
</feature>
<proteinExistence type="predicted"/>
<dbReference type="AlphaFoldDB" id="A0A8S9KDP0"/>
<sequence>MASPSSREFDWKQDKEFRYNYGVRRDPTYKEHLTRVETNVAGSRLPARARLSFHKDSSASSQKESQSRTKTQTLRTEWRPVAAGSHIESSSKAGRSQVSHTPSSRPQREGGSSLILDSSASSQKESQSRTKTQTLRTEWRPVAAGSHIESSSKAGRSQVSHTPSSRPQREGGSSLILGTTSGRQRSGDSNPLSQERRSTLDRLSHPKQRVPLLQDGMANAESGRLKEVDIHYLEENLPILQSGANNIPSSSKNPVQGAVPEYNATQDRSPIRSLSEDRLHVSLRLGPLAISDEIEDNVAVLTSDKRLKSTISLGLQDGKGKALPPSPSRKPTVRSPCLGGELKEAQSH</sequence>
<feature type="compositionally biased region" description="Basic and acidic residues" evidence="1">
    <location>
        <begin position="194"/>
        <end position="204"/>
    </location>
</feature>
<feature type="compositionally biased region" description="Polar residues" evidence="1">
    <location>
        <begin position="87"/>
        <end position="105"/>
    </location>
</feature>
<gene>
    <name evidence="2" type="ORF">F2Q70_00042373</name>
</gene>
<protein>
    <submittedName>
        <fullName evidence="2">Uncharacterized protein</fullName>
    </submittedName>
</protein>